<dbReference type="PANTHER" id="PTHR32054">
    <property type="entry name" value="HEAVY CHAIN, PUTATIVE, EXPRESSED-RELATED-RELATED"/>
    <property type="match status" value="1"/>
</dbReference>
<dbReference type="InParanoid" id="A0A2R6RTA2"/>
<dbReference type="Pfam" id="PF05701">
    <property type="entry name" value="WEMBL"/>
    <property type="match status" value="2"/>
</dbReference>
<dbReference type="InterPro" id="IPR008545">
    <property type="entry name" value="Web"/>
</dbReference>
<dbReference type="GO" id="GO:0009904">
    <property type="term" value="P:chloroplast accumulation movement"/>
    <property type="evidence" value="ECO:0007669"/>
    <property type="project" value="TreeGrafter"/>
</dbReference>
<comment type="caution">
    <text evidence="4">The sequence shown here is derived from an EMBL/GenBank/DDBJ whole genome shotgun (WGS) entry which is preliminary data.</text>
</comment>
<dbReference type="PANTHER" id="PTHR32054:SF36">
    <property type="entry name" value="WEB FAMILY PROTEIN"/>
    <property type="match status" value="1"/>
</dbReference>
<keyword evidence="2 3" id="KW-0175">Coiled coil</keyword>
<keyword evidence="5" id="KW-1185">Reference proteome</keyword>
<dbReference type="Gramene" id="PSS33262">
    <property type="protein sequence ID" value="PSS33262"/>
    <property type="gene ID" value="CEY00_Acc03649"/>
</dbReference>
<evidence type="ECO:0000256" key="2">
    <source>
        <dbReference type="ARBA" id="ARBA00023054"/>
    </source>
</evidence>
<dbReference type="OMA" id="AFRGWSK"/>
<evidence type="ECO:0000256" key="3">
    <source>
        <dbReference type="SAM" id="Coils"/>
    </source>
</evidence>
<feature type="coiled-coil region" evidence="3">
    <location>
        <begin position="57"/>
        <end position="84"/>
    </location>
</feature>
<dbReference type="STRING" id="1590841.A0A2R6RTA2"/>
<protein>
    <submittedName>
        <fullName evidence="4">WEB family protein</fullName>
    </submittedName>
</protein>
<sequence length="506" mass="57306">MAETPVSEIGSETKKIVNPRAEIDTSPPFGSVKEAVTRFGGSGSWIPHHLLRLAAHHGMEEYDLDRVEEQAAELEKDLLVKERETLGVLKELEATKRFVESLKLKLVKEVPECMATPELGSFERLSLCPAPSPGLILMELNQAKMNLSKSTNNLATIQASVESLNNKMRKEKIPMEKPPERQISNPGVLQSMEDKIRSDSGNSPNMSRQIQQLNFEAEQFKKIAVAAKYEVMKAMSEIEQTKTSINMVEMRLIAARKMEEAARAVEAVAFAEMKARKPEGVTLSFEEYSFLAEKAEELSRKRACDMMRRVDESNVSEVAIIKKPEETTIKEFRHGKKSQEEDYGTMEAAERRKFVSEEAFFGGRMERDEMRQLGHNPTFKFKNSYPSYGHRDSQLLDGNESNAIEDKQVPVLRSTISIGDILSRKLILQDDFVVGNHVEGHTERQQVSLSQMLREQSGLIFESKKAVKDGIVHKQFFSQRKKLGFIDISLPLTKQSKKKSRALNLR</sequence>
<accession>A0A2R6RTA2</accession>
<dbReference type="AlphaFoldDB" id="A0A2R6RTA2"/>
<dbReference type="EMBL" id="NKQK01000003">
    <property type="protein sequence ID" value="PSS33262.1"/>
    <property type="molecule type" value="Genomic_DNA"/>
</dbReference>
<comment type="similarity">
    <text evidence="1">Belongs to the WEB family.</text>
</comment>
<dbReference type="GO" id="GO:0005829">
    <property type="term" value="C:cytosol"/>
    <property type="evidence" value="ECO:0007669"/>
    <property type="project" value="TreeGrafter"/>
</dbReference>
<reference evidence="4 5" key="1">
    <citation type="submission" date="2017-07" db="EMBL/GenBank/DDBJ databases">
        <title>An improved, manually edited Actinidia chinensis var. chinensis (kiwifruit) genome highlights the challenges associated with draft genomes and gene prediction in plants.</title>
        <authorList>
            <person name="Pilkington S."/>
            <person name="Crowhurst R."/>
            <person name="Hilario E."/>
            <person name="Nardozza S."/>
            <person name="Fraser L."/>
            <person name="Peng Y."/>
            <person name="Gunaseelan K."/>
            <person name="Simpson R."/>
            <person name="Tahir J."/>
            <person name="Deroles S."/>
            <person name="Templeton K."/>
            <person name="Luo Z."/>
            <person name="Davy M."/>
            <person name="Cheng C."/>
            <person name="Mcneilage M."/>
            <person name="Scaglione D."/>
            <person name="Liu Y."/>
            <person name="Zhang Q."/>
            <person name="Datson P."/>
            <person name="De Silva N."/>
            <person name="Gardiner S."/>
            <person name="Bassett H."/>
            <person name="Chagne D."/>
            <person name="Mccallum J."/>
            <person name="Dzierzon H."/>
            <person name="Deng C."/>
            <person name="Wang Y.-Y."/>
            <person name="Barron N."/>
            <person name="Manako K."/>
            <person name="Bowen J."/>
            <person name="Foster T."/>
            <person name="Erridge Z."/>
            <person name="Tiffin H."/>
            <person name="Waite C."/>
            <person name="Davies K."/>
            <person name="Grierson E."/>
            <person name="Laing W."/>
            <person name="Kirk R."/>
            <person name="Chen X."/>
            <person name="Wood M."/>
            <person name="Montefiori M."/>
            <person name="Brummell D."/>
            <person name="Schwinn K."/>
            <person name="Catanach A."/>
            <person name="Fullerton C."/>
            <person name="Li D."/>
            <person name="Meiyalaghan S."/>
            <person name="Nieuwenhuizen N."/>
            <person name="Read N."/>
            <person name="Prakash R."/>
            <person name="Hunter D."/>
            <person name="Zhang H."/>
            <person name="Mckenzie M."/>
            <person name="Knabel M."/>
            <person name="Harris A."/>
            <person name="Allan A."/>
            <person name="Chen A."/>
            <person name="Janssen B."/>
            <person name="Plunkett B."/>
            <person name="Dwamena C."/>
            <person name="Voogd C."/>
            <person name="Leif D."/>
            <person name="Lafferty D."/>
            <person name="Souleyre E."/>
            <person name="Varkonyi-Gasic E."/>
            <person name="Gambi F."/>
            <person name="Hanley J."/>
            <person name="Yao J.-L."/>
            <person name="Cheung J."/>
            <person name="David K."/>
            <person name="Warren B."/>
            <person name="Marsh K."/>
            <person name="Snowden K."/>
            <person name="Lin-Wang K."/>
            <person name="Brian L."/>
            <person name="Martinez-Sanchez M."/>
            <person name="Wang M."/>
            <person name="Ileperuma N."/>
            <person name="Macnee N."/>
            <person name="Campin R."/>
            <person name="Mcatee P."/>
            <person name="Drummond R."/>
            <person name="Espley R."/>
            <person name="Ireland H."/>
            <person name="Wu R."/>
            <person name="Atkinson R."/>
            <person name="Karunairetnam S."/>
            <person name="Bulley S."/>
            <person name="Chunkath S."/>
            <person name="Hanley Z."/>
            <person name="Storey R."/>
            <person name="Thrimawithana A."/>
            <person name="Thomson S."/>
            <person name="David C."/>
            <person name="Testolin R."/>
        </authorList>
    </citation>
    <scope>NUCLEOTIDE SEQUENCE [LARGE SCALE GENOMIC DNA]</scope>
    <source>
        <strain evidence="5">cv. Red5</strain>
        <tissue evidence="4">Young leaf</tissue>
    </source>
</reference>
<dbReference type="OrthoDB" id="649232at2759"/>
<dbReference type="FunCoup" id="A0A2R6RTA2">
    <property type="interactions" value="309"/>
</dbReference>
<evidence type="ECO:0000313" key="4">
    <source>
        <dbReference type="EMBL" id="PSS33262.1"/>
    </source>
</evidence>
<gene>
    <name evidence="4" type="ORF">CEY00_Acc03649</name>
</gene>
<organism evidence="4 5">
    <name type="scientific">Actinidia chinensis var. chinensis</name>
    <name type="common">Chinese soft-hair kiwi</name>
    <dbReference type="NCBI Taxonomy" id="1590841"/>
    <lineage>
        <taxon>Eukaryota</taxon>
        <taxon>Viridiplantae</taxon>
        <taxon>Streptophyta</taxon>
        <taxon>Embryophyta</taxon>
        <taxon>Tracheophyta</taxon>
        <taxon>Spermatophyta</taxon>
        <taxon>Magnoliopsida</taxon>
        <taxon>eudicotyledons</taxon>
        <taxon>Gunneridae</taxon>
        <taxon>Pentapetalae</taxon>
        <taxon>asterids</taxon>
        <taxon>Ericales</taxon>
        <taxon>Actinidiaceae</taxon>
        <taxon>Actinidia</taxon>
    </lineage>
</organism>
<proteinExistence type="inferred from homology"/>
<evidence type="ECO:0000313" key="5">
    <source>
        <dbReference type="Proteomes" id="UP000241394"/>
    </source>
</evidence>
<reference evidence="5" key="2">
    <citation type="journal article" date="2018" name="BMC Genomics">
        <title>A manually annotated Actinidia chinensis var. chinensis (kiwifruit) genome highlights the challenges associated with draft genomes and gene prediction in plants.</title>
        <authorList>
            <person name="Pilkington S.M."/>
            <person name="Crowhurst R."/>
            <person name="Hilario E."/>
            <person name="Nardozza S."/>
            <person name="Fraser L."/>
            <person name="Peng Y."/>
            <person name="Gunaseelan K."/>
            <person name="Simpson R."/>
            <person name="Tahir J."/>
            <person name="Deroles S.C."/>
            <person name="Templeton K."/>
            <person name="Luo Z."/>
            <person name="Davy M."/>
            <person name="Cheng C."/>
            <person name="McNeilage M."/>
            <person name="Scaglione D."/>
            <person name="Liu Y."/>
            <person name="Zhang Q."/>
            <person name="Datson P."/>
            <person name="De Silva N."/>
            <person name="Gardiner S.E."/>
            <person name="Bassett H."/>
            <person name="Chagne D."/>
            <person name="McCallum J."/>
            <person name="Dzierzon H."/>
            <person name="Deng C."/>
            <person name="Wang Y.Y."/>
            <person name="Barron L."/>
            <person name="Manako K."/>
            <person name="Bowen J."/>
            <person name="Foster T.M."/>
            <person name="Erridge Z.A."/>
            <person name="Tiffin H."/>
            <person name="Waite C.N."/>
            <person name="Davies K.M."/>
            <person name="Grierson E.P."/>
            <person name="Laing W.A."/>
            <person name="Kirk R."/>
            <person name="Chen X."/>
            <person name="Wood M."/>
            <person name="Montefiori M."/>
            <person name="Brummell D.A."/>
            <person name="Schwinn K.E."/>
            <person name="Catanach A."/>
            <person name="Fullerton C."/>
            <person name="Li D."/>
            <person name="Meiyalaghan S."/>
            <person name="Nieuwenhuizen N."/>
            <person name="Read N."/>
            <person name="Prakash R."/>
            <person name="Hunter D."/>
            <person name="Zhang H."/>
            <person name="McKenzie M."/>
            <person name="Knabel M."/>
            <person name="Harris A."/>
            <person name="Allan A.C."/>
            <person name="Gleave A."/>
            <person name="Chen A."/>
            <person name="Janssen B.J."/>
            <person name="Plunkett B."/>
            <person name="Ampomah-Dwamena C."/>
            <person name="Voogd C."/>
            <person name="Leif D."/>
            <person name="Lafferty D."/>
            <person name="Souleyre E.J.F."/>
            <person name="Varkonyi-Gasic E."/>
            <person name="Gambi F."/>
            <person name="Hanley J."/>
            <person name="Yao J.L."/>
            <person name="Cheung J."/>
            <person name="David K.M."/>
            <person name="Warren B."/>
            <person name="Marsh K."/>
            <person name="Snowden K.C."/>
            <person name="Lin-Wang K."/>
            <person name="Brian L."/>
            <person name="Martinez-Sanchez M."/>
            <person name="Wang M."/>
            <person name="Ileperuma N."/>
            <person name="Macnee N."/>
            <person name="Campin R."/>
            <person name="McAtee P."/>
            <person name="Drummond R.S.M."/>
            <person name="Espley R.V."/>
            <person name="Ireland H.S."/>
            <person name="Wu R."/>
            <person name="Atkinson R.G."/>
            <person name="Karunairetnam S."/>
            <person name="Bulley S."/>
            <person name="Chunkath S."/>
            <person name="Hanley Z."/>
            <person name="Storey R."/>
            <person name="Thrimawithana A.H."/>
            <person name="Thomson S."/>
            <person name="David C."/>
            <person name="Testolin R."/>
            <person name="Huang H."/>
            <person name="Hellens R.P."/>
            <person name="Schaffer R.J."/>
        </authorList>
    </citation>
    <scope>NUCLEOTIDE SEQUENCE [LARGE SCALE GENOMIC DNA]</scope>
    <source>
        <strain evidence="5">cv. Red5</strain>
    </source>
</reference>
<evidence type="ECO:0000256" key="1">
    <source>
        <dbReference type="ARBA" id="ARBA00005485"/>
    </source>
</evidence>
<name>A0A2R6RTA2_ACTCC</name>
<dbReference type="Proteomes" id="UP000241394">
    <property type="component" value="Chromosome LG3"/>
</dbReference>
<dbReference type="GO" id="GO:0009903">
    <property type="term" value="P:chloroplast avoidance movement"/>
    <property type="evidence" value="ECO:0007669"/>
    <property type="project" value="TreeGrafter"/>
</dbReference>